<dbReference type="Pfam" id="PF16282">
    <property type="entry name" value="SANT_DAMP1_like"/>
    <property type="match status" value="1"/>
</dbReference>
<dbReference type="PANTHER" id="PTHR12855:SF10">
    <property type="entry name" value="DNA METHYLTRANSFERASE 1-ASSOCIATED PROTEIN 1"/>
    <property type="match status" value="1"/>
</dbReference>
<evidence type="ECO:0000256" key="4">
    <source>
        <dbReference type="ARBA" id="ARBA00023163"/>
    </source>
</evidence>
<evidence type="ECO:0000256" key="2">
    <source>
        <dbReference type="ARBA" id="ARBA00022853"/>
    </source>
</evidence>
<dbReference type="EMBL" id="LWCA01001045">
    <property type="protein sequence ID" value="OAF66074.1"/>
    <property type="molecule type" value="Genomic_DNA"/>
</dbReference>
<feature type="coiled-coil region" evidence="7">
    <location>
        <begin position="206"/>
        <end position="270"/>
    </location>
</feature>
<dbReference type="Proteomes" id="UP000078046">
    <property type="component" value="Unassembled WGS sequence"/>
</dbReference>
<dbReference type="FunFam" id="1.10.10.60:FF:000087">
    <property type="entry name" value="DNA methyltransferase 1-associated protein 1"/>
    <property type="match status" value="1"/>
</dbReference>
<comment type="caution">
    <text evidence="9">The sequence shown here is derived from an EMBL/GenBank/DDBJ whole genome shotgun (WGS) entry which is preliminary data.</text>
</comment>
<evidence type="ECO:0000259" key="8">
    <source>
        <dbReference type="SMART" id="SM00717"/>
    </source>
</evidence>
<accession>A0A177AY11</accession>
<dbReference type="InterPro" id="IPR001005">
    <property type="entry name" value="SANT/Myb"/>
</dbReference>
<gene>
    <name evidence="9" type="ORF">A3Q56_06203</name>
</gene>
<protein>
    <recommendedName>
        <fullName evidence="6">DNA methyltransferase 1-associated protein 1</fullName>
    </recommendedName>
</protein>
<dbReference type="InterPro" id="IPR008468">
    <property type="entry name" value="DMAP1"/>
</dbReference>
<keyword evidence="10" id="KW-1185">Reference proteome</keyword>
<evidence type="ECO:0000256" key="7">
    <source>
        <dbReference type="SAM" id="Coils"/>
    </source>
</evidence>
<name>A0A177AY11_9BILA</name>
<dbReference type="InterPro" id="IPR032563">
    <property type="entry name" value="DAMP1_SANT-like"/>
</dbReference>
<dbReference type="GO" id="GO:0006338">
    <property type="term" value="P:chromatin remodeling"/>
    <property type="evidence" value="ECO:0007669"/>
    <property type="project" value="InterPro"/>
</dbReference>
<keyword evidence="4" id="KW-0804">Transcription</keyword>
<dbReference type="InterPro" id="IPR027109">
    <property type="entry name" value="Swc4/Dmap1"/>
</dbReference>
<evidence type="ECO:0000256" key="3">
    <source>
        <dbReference type="ARBA" id="ARBA00023015"/>
    </source>
</evidence>
<keyword evidence="3" id="KW-0805">Transcription regulation</keyword>
<dbReference type="GO" id="GO:0035267">
    <property type="term" value="C:NuA4 histone acetyltransferase complex"/>
    <property type="evidence" value="ECO:0007669"/>
    <property type="project" value="InterPro"/>
</dbReference>
<dbReference type="OrthoDB" id="19740at2759"/>
<dbReference type="AlphaFoldDB" id="A0A177AY11"/>
<evidence type="ECO:0000256" key="6">
    <source>
        <dbReference type="ARBA" id="ARBA00067416"/>
    </source>
</evidence>
<sequence length="407" mass="48138">MTQKDVQDILSVEKKVVKKVKNKAIRHKRPKGMSRDLWNLVSNNRSTTLSLAPSLNKDEYSKNKATFNKGKTRRWKWMSFINSARKDNLQLNHWRRAKDFQIDAEYQFSRFNKKMSTLDYNDVEYEKLPIDKSWTKEETDYLFKLCKNFDNRFIIVHDRYNNDLYNTRSLDELKDRYYSVLASVKKTRNAECAVYSFNIQHEVKRRDQLEKLQNRSKKEVDEEKELLIELKRIDIRKKERERKAMDLHRLMSLQKENKEMKDKKITKNQTPNQTSNKGQFHKVVGVTSTIKKKLDMGIPVESANIIKFPEMKTNGVSLRSSLMRMPASIGQKKIKSINTVLLQMEISFPTIAVKEIVSEYNQIRQELILINELRNAVATCEYELEILKHQVMTLNTTKDVNINNKDT</sequence>
<feature type="domain" description="Myb-like" evidence="8">
    <location>
        <begin position="130"/>
        <end position="183"/>
    </location>
</feature>
<dbReference type="Gene3D" id="1.10.10.60">
    <property type="entry name" value="Homeodomain-like"/>
    <property type="match status" value="1"/>
</dbReference>
<organism evidence="9 10">
    <name type="scientific">Intoshia linei</name>
    <dbReference type="NCBI Taxonomy" id="1819745"/>
    <lineage>
        <taxon>Eukaryota</taxon>
        <taxon>Metazoa</taxon>
        <taxon>Spiralia</taxon>
        <taxon>Lophotrochozoa</taxon>
        <taxon>Mesozoa</taxon>
        <taxon>Orthonectida</taxon>
        <taxon>Rhopaluridae</taxon>
        <taxon>Intoshia</taxon>
    </lineage>
</organism>
<dbReference type="GO" id="GO:0006281">
    <property type="term" value="P:DNA repair"/>
    <property type="evidence" value="ECO:0007669"/>
    <property type="project" value="InterPro"/>
</dbReference>
<dbReference type="GO" id="GO:0000122">
    <property type="term" value="P:negative regulation of transcription by RNA polymerase II"/>
    <property type="evidence" value="ECO:0007669"/>
    <property type="project" value="TreeGrafter"/>
</dbReference>
<reference evidence="9 10" key="1">
    <citation type="submission" date="2016-04" db="EMBL/GenBank/DDBJ databases">
        <title>The genome of Intoshia linei affirms orthonectids as highly simplified spiralians.</title>
        <authorList>
            <person name="Mikhailov K.V."/>
            <person name="Slusarev G.S."/>
            <person name="Nikitin M.A."/>
            <person name="Logacheva M.D."/>
            <person name="Penin A."/>
            <person name="Aleoshin V."/>
            <person name="Panchin Y.V."/>
        </authorList>
    </citation>
    <scope>NUCLEOTIDE SEQUENCE [LARGE SCALE GENOMIC DNA]</scope>
    <source>
        <strain evidence="9">Intl2013</strain>
        <tissue evidence="9">Whole animal</tissue>
    </source>
</reference>
<comment type="subcellular location">
    <subcellularLocation>
        <location evidence="1">Nucleus</location>
    </subcellularLocation>
</comment>
<dbReference type="PANTHER" id="PTHR12855">
    <property type="entry name" value="DNA METHYLTRANSFERASE 1-ASSOCIATED PROTEIN 1 FAMILY MEMBER"/>
    <property type="match status" value="1"/>
</dbReference>
<evidence type="ECO:0000256" key="1">
    <source>
        <dbReference type="ARBA" id="ARBA00004123"/>
    </source>
</evidence>
<evidence type="ECO:0000313" key="10">
    <source>
        <dbReference type="Proteomes" id="UP000078046"/>
    </source>
</evidence>
<dbReference type="GO" id="GO:0003714">
    <property type="term" value="F:transcription corepressor activity"/>
    <property type="evidence" value="ECO:0007669"/>
    <property type="project" value="TreeGrafter"/>
</dbReference>
<dbReference type="GO" id="GO:0000812">
    <property type="term" value="C:Swr1 complex"/>
    <property type="evidence" value="ECO:0007669"/>
    <property type="project" value="TreeGrafter"/>
</dbReference>
<evidence type="ECO:0000313" key="9">
    <source>
        <dbReference type="EMBL" id="OAF66074.1"/>
    </source>
</evidence>
<dbReference type="SMART" id="SM00717">
    <property type="entry name" value="SANT"/>
    <property type="match status" value="1"/>
</dbReference>
<keyword evidence="5" id="KW-0539">Nucleus</keyword>
<proteinExistence type="predicted"/>
<evidence type="ECO:0000256" key="5">
    <source>
        <dbReference type="ARBA" id="ARBA00023242"/>
    </source>
</evidence>
<keyword evidence="7" id="KW-0175">Coiled coil</keyword>
<dbReference type="Pfam" id="PF05499">
    <property type="entry name" value="DMAP1"/>
    <property type="match status" value="1"/>
</dbReference>
<keyword evidence="2" id="KW-0156">Chromatin regulator</keyword>